<dbReference type="Proteomes" id="UP001595547">
    <property type="component" value="Unassembled WGS sequence"/>
</dbReference>
<evidence type="ECO:0000313" key="2">
    <source>
        <dbReference type="EMBL" id="MFC3180474.1"/>
    </source>
</evidence>
<proteinExistence type="predicted"/>
<name>A0ABV7J0L8_9RHOB</name>
<sequence length="116" mass="12486">MTSNEGRLHLSTGTDPDMGQVARTLRTAAAVHSAAGSIVLHVSPSLARRLAHHLDGGGFIDARKDVARMLTAEHEEWVTKCQGMMKDARRNNRQAQITLGLALAFLALGAGLIFWA</sequence>
<keyword evidence="1" id="KW-1133">Transmembrane helix</keyword>
<comment type="caution">
    <text evidence="2">The sequence shown here is derived from an EMBL/GenBank/DDBJ whole genome shotgun (WGS) entry which is preliminary data.</text>
</comment>
<evidence type="ECO:0000256" key="1">
    <source>
        <dbReference type="SAM" id="Phobius"/>
    </source>
</evidence>
<keyword evidence="1" id="KW-0472">Membrane</keyword>
<reference evidence="3" key="1">
    <citation type="journal article" date="2019" name="Int. J. Syst. Evol. Microbiol.">
        <title>The Global Catalogue of Microorganisms (GCM) 10K type strain sequencing project: providing services to taxonomists for standard genome sequencing and annotation.</title>
        <authorList>
            <consortium name="The Broad Institute Genomics Platform"/>
            <consortium name="The Broad Institute Genome Sequencing Center for Infectious Disease"/>
            <person name="Wu L."/>
            <person name="Ma J."/>
        </authorList>
    </citation>
    <scope>NUCLEOTIDE SEQUENCE [LARGE SCALE GENOMIC DNA]</scope>
    <source>
        <strain evidence="3">KCTC 52039</strain>
    </source>
</reference>
<dbReference type="RefSeq" id="WP_380072098.1">
    <property type="nucleotide sequence ID" value="NZ_JBHRTO010000001.1"/>
</dbReference>
<organism evidence="2 3">
    <name type="scientific">Cypionkella sinensis</name>
    <dbReference type="NCBI Taxonomy" id="1756043"/>
    <lineage>
        <taxon>Bacteria</taxon>
        <taxon>Pseudomonadati</taxon>
        <taxon>Pseudomonadota</taxon>
        <taxon>Alphaproteobacteria</taxon>
        <taxon>Rhodobacterales</taxon>
        <taxon>Paracoccaceae</taxon>
        <taxon>Cypionkella</taxon>
    </lineage>
</organism>
<keyword evidence="1" id="KW-0812">Transmembrane</keyword>
<dbReference type="EMBL" id="JBHRTO010000001">
    <property type="protein sequence ID" value="MFC3180474.1"/>
    <property type="molecule type" value="Genomic_DNA"/>
</dbReference>
<gene>
    <name evidence="2" type="ORF">ACFOGH_05700</name>
</gene>
<accession>A0ABV7J0L8</accession>
<evidence type="ECO:0000313" key="3">
    <source>
        <dbReference type="Proteomes" id="UP001595547"/>
    </source>
</evidence>
<keyword evidence="3" id="KW-1185">Reference proteome</keyword>
<protein>
    <submittedName>
        <fullName evidence="2">Uncharacterized protein</fullName>
    </submittedName>
</protein>
<feature type="transmembrane region" description="Helical" evidence="1">
    <location>
        <begin position="95"/>
        <end position="115"/>
    </location>
</feature>